<dbReference type="AlphaFoldDB" id="A0A6C0DZW1"/>
<protein>
    <recommendedName>
        <fullName evidence="2">thiol oxidase</fullName>
        <ecNumber evidence="2">1.8.3.2</ecNumber>
    </recommendedName>
</protein>
<dbReference type="SUPFAM" id="SSF69000">
    <property type="entry name" value="FAD-dependent thiol oxidase"/>
    <property type="match status" value="1"/>
</dbReference>
<dbReference type="EMBL" id="MN739709">
    <property type="protein sequence ID" value="QHT22416.1"/>
    <property type="molecule type" value="Genomic_DNA"/>
</dbReference>
<dbReference type="InterPro" id="IPR039799">
    <property type="entry name" value="ALR/ERV"/>
</dbReference>
<dbReference type="InterPro" id="IPR017905">
    <property type="entry name" value="ERV/ALR_sulphydryl_oxidase"/>
</dbReference>
<dbReference type="GO" id="GO:0050660">
    <property type="term" value="F:flavin adenine dinucleotide binding"/>
    <property type="evidence" value="ECO:0007669"/>
    <property type="project" value="TreeGrafter"/>
</dbReference>
<dbReference type="Pfam" id="PF04777">
    <property type="entry name" value="Evr1_Alr"/>
    <property type="match status" value="1"/>
</dbReference>
<evidence type="ECO:0000259" key="7">
    <source>
        <dbReference type="PROSITE" id="PS51324"/>
    </source>
</evidence>
<dbReference type="PROSITE" id="PS51324">
    <property type="entry name" value="ERV_ALR"/>
    <property type="match status" value="1"/>
</dbReference>
<evidence type="ECO:0000256" key="3">
    <source>
        <dbReference type="ARBA" id="ARBA00022630"/>
    </source>
</evidence>
<evidence type="ECO:0000313" key="8">
    <source>
        <dbReference type="EMBL" id="QHT22416.1"/>
    </source>
</evidence>
<dbReference type="GO" id="GO:0005739">
    <property type="term" value="C:mitochondrion"/>
    <property type="evidence" value="ECO:0007669"/>
    <property type="project" value="TreeGrafter"/>
</dbReference>
<dbReference type="EC" id="1.8.3.2" evidence="2"/>
<accession>A0A6C0DZW1</accession>
<dbReference type="PANTHER" id="PTHR12645:SF0">
    <property type="entry name" value="FAD-LINKED SULFHYDRYL OXIDASE ALR"/>
    <property type="match status" value="1"/>
</dbReference>
<proteinExistence type="predicted"/>
<dbReference type="PANTHER" id="PTHR12645">
    <property type="entry name" value="ALR/ERV"/>
    <property type="match status" value="1"/>
</dbReference>
<comment type="cofactor">
    <cofactor evidence="1">
        <name>FAD</name>
        <dbReference type="ChEBI" id="CHEBI:57692"/>
    </cofactor>
</comment>
<evidence type="ECO:0000256" key="4">
    <source>
        <dbReference type="ARBA" id="ARBA00022827"/>
    </source>
</evidence>
<keyword evidence="4" id="KW-0274">FAD</keyword>
<dbReference type="GO" id="GO:0016971">
    <property type="term" value="F:flavin-dependent sulfhydryl oxidase activity"/>
    <property type="evidence" value="ECO:0007669"/>
    <property type="project" value="InterPro"/>
</dbReference>
<dbReference type="Gene3D" id="1.20.120.310">
    <property type="entry name" value="ERV/ALR sulfhydryl oxidase domain"/>
    <property type="match status" value="1"/>
</dbReference>
<name>A0A6C0DZW1_9ZZZZ</name>
<organism evidence="8">
    <name type="scientific">viral metagenome</name>
    <dbReference type="NCBI Taxonomy" id="1070528"/>
    <lineage>
        <taxon>unclassified sequences</taxon>
        <taxon>metagenomes</taxon>
        <taxon>organismal metagenomes</taxon>
    </lineage>
</organism>
<reference evidence="8" key="1">
    <citation type="journal article" date="2020" name="Nature">
        <title>Giant virus diversity and host interactions through global metagenomics.</title>
        <authorList>
            <person name="Schulz F."/>
            <person name="Roux S."/>
            <person name="Paez-Espino D."/>
            <person name="Jungbluth S."/>
            <person name="Walsh D.A."/>
            <person name="Denef V.J."/>
            <person name="McMahon K.D."/>
            <person name="Konstantinidis K.T."/>
            <person name="Eloe-Fadrosh E.A."/>
            <person name="Kyrpides N.C."/>
            <person name="Woyke T."/>
        </authorList>
    </citation>
    <scope>NUCLEOTIDE SEQUENCE</scope>
    <source>
        <strain evidence="8">GVMAG-M-3300023179-111</strain>
    </source>
</reference>
<keyword evidence="3" id="KW-0285">Flavoprotein</keyword>
<dbReference type="InterPro" id="IPR036774">
    <property type="entry name" value="ERV/ALR_sulphydryl_oxid_sf"/>
</dbReference>
<keyword evidence="6" id="KW-1015">Disulfide bond</keyword>
<sequence length="188" mass="22669">MKKSPKKSIYTHEDYNSNDGMLTSVWGPIFWFFLHTMSFNYPVNPTLENKKHYMDFIISLQYILPCKYCRDNLVVNFKKLPITMDRMKNRETFSRYIYELHEVINKMLKKKSNLSYEDVRDRFETFRSKCIVDNKPKKSCKKSKKKHSGCVEPFYGKKSKCIMKIVPFDKKEDTLQIHRNCKLKKIEY</sequence>
<keyword evidence="5" id="KW-0560">Oxidoreductase</keyword>
<evidence type="ECO:0000256" key="2">
    <source>
        <dbReference type="ARBA" id="ARBA00012512"/>
    </source>
</evidence>
<evidence type="ECO:0000256" key="1">
    <source>
        <dbReference type="ARBA" id="ARBA00001974"/>
    </source>
</evidence>
<evidence type="ECO:0000256" key="5">
    <source>
        <dbReference type="ARBA" id="ARBA00023002"/>
    </source>
</evidence>
<feature type="domain" description="ERV/ALR sulfhydryl oxidase" evidence="7">
    <location>
        <begin position="16"/>
        <end position="123"/>
    </location>
</feature>
<evidence type="ECO:0000256" key="6">
    <source>
        <dbReference type="ARBA" id="ARBA00023157"/>
    </source>
</evidence>